<reference evidence="6" key="3">
    <citation type="submission" date="2025-09" db="UniProtKB">
        <authorList>
            <consortium name="Ensembl"/>
        </authorList>
    </citation>
    <scope>IDENTIFICATION</scope>
</reference>
<reference evidence="6" key="2">
    <citation type="submission" date="2025-08" db="UniProtKB">
        <authorList>
            <consortium name="Ensembl"/>
        </authorList>
    </citation>
    <scope>IDENTIFICATION</scope>
</reference>
<feature type="domain" description="TCTP" evidence="5">
    <location>
        <begin position="1"/>
        <end position="164"/>
    </location>
</feature>
<evidence type="ECO:0000256" key="3">
    <source>
        <dbReference type="ARBA" id="ARBA00047116"/>
    </source>
</evidence>
<protein>
    <recommendedName>
        <fullName evidence="1">Translationally-controlled tumor protein</fullName>
    </recommendedName>
</protein>
<dbReference type="InterPro" id="IPR011057">
    <property type="entry name" value="Mss4-like_sf"/>
</dbReference>
<dbReference type="Ensembl" id="ENSRBIT00000034821.1">
    <property type="protein sequence ID" value="ENSRBIP00000011172.1"/>
    <property type="gene ID" value="ENSRBIG00000029433.1"/>
</dbReference>
<dbReference type="InterPro" id="IPR034737">
    <property type="entry name" value="TCTP"/>
</dbReference>
<dbReference type="InterPro" id="IPR018105">
    <property type="entry name" value="Translational_control_tumour_p"/>
</dbReference>
<dbReference type="SUPFAM" id="SSF51316">
    <property type="entry name" value="Mss4-like"/>
    <property type="match status" value="1"/>
</dbReference>
<comment type="subunit">
    <text evidence="3">Homodimer. Interacts with STEAP3. Interacts with TSC22D1; interaction results in the destabilization of TSC22D1 protein.</text>
</comment>
<dbReference type="PROSITE" id="PS51797">
    <property type="entry name" value="TCTP_3"/>
    <property type="match status" value="1"/>
</dbReference>
<dbReference type="OMA" id="FCIGENM"/>
<dbReference type="GeneTree" id="ENSGT00390000006051"/>
<dbReference type="InterPro" id="IPR011323">
    <property type="entry name" value="Mss4/transl-control_tumour"/>
</dbReference>
<dbReference type="Gene3D" id="2.170.150.10">
    <property type="entry name" value="Metal Binding Protein, Guanine Nucleotide Exchange Factor, Chain A"/>
    <property type="match status" value="1"/>
</dbReference>
<keyword evidence="7" id="KW-1185">Reference proteome</keyword>
<dbReference type="GO" id="GO:0005509">
    <property type="term" value="F:calcium ion binding"/>
    <property type="evidence" value="ECO:0007669"/>
    <property type="project" value="TreeGrafter"/>
</dbReference>
<evidence type="ECO:0000313" key="7">
    <source>
        <dbReference type="Proteomes" id="UP000233180"/>
    </source>
</evidence>
<comment type="function">
    <text evidence="2">Involved in calcium binding and microtubule stabilization. Acts as a negative regulator of TSC22D1-mediated apoptosis, via interaction with and destabilization of TSC22D1 protein.</text>
</comment>
<evidence type="ECO:0000259" key="5">
    <source>
        <dbReference type="PROSITE" id="PS51797"/>
    </source>
</evidence>
<dbReference type="GO" id="GO:0005737">
    <property type="term" value="C:cytoplasm"/>
    <property type="evidence" value="ECO:0007669"/>
    <property type="project" value="TreeGrafter"/>
</dbReference>
<dbReference type="PANTHER" id="PTHR11991">
    <property type="entry name" value="TRANSLATIONALLY CONTROLLED TUMOR PROTEIN-RELATED"/>
    <property type="match status" value="1"/>
</dbReference>
<organism evidence="6 7">
    <name type="scientific">Rhinopithecus bieti</name>
    <name type="common">Black snub-nosed monkey</name>
    <name type="synonym">Pygathrix bieti</name>
    <dbReference type="NCBI Taxonomy" id="61621"/>
    <lineage>
        <taxon>Eukaryota</taxon>
        <taxon>Metazoa</taxon>
        <taxon>Chordata</taxon>
        <taxon>Craniata</taxon>
        <taxon>Vertebrata</taxon>
        <taxon>Euteleostomi</taxon>
        <taxon>Mammalia</taxon>
        <taxon>Eutheria</taxon>
        <taxon>Euarchontoglires</taxon>
        <taxon>Primates</taxon>
        <taxon>Haplorrhini</taxon>
        <taxon>Catarrhini</taxon>
        <taxon>Cercopithecidae</taxon>
        <taxon>Colobinae</taxon>
        <taxon>Rhinopithecus</taxon>
    </lineage>
</organism>
<comment type="similarity">
    <text evidence="4">Belongs to the TCTP family.</text>
</comment>
<sequence length="175" mass="20332">MIIYRDLISHHEMFSYIYKIREIADGQCWEVVGKMVSRIEGNIDDSLIGGNVSAEGPKGEGTKSTVITAVDIVMNHHLQKTSFIKEAYKKYIKDYMKSIKERVKLFMTGAAEQIKHIPVNFKNYQFCIGENMNSDGMIALLDYHEDGVTPHTIFFRDDLEVDHKVKRWRPSWLTW</sequence>
<dbReference type="Pfam" id="PF00838">
    <property type="entry name" value="TCTP"/>
    <property type="match status" value="1"/>
</dbReference>
<dbReference type="Proteomes" id="UP000233180">
    <property type="component" value="Unassembled WGS sequence"/>
</dbReference>
<dbReference type="PRINTS" id="PR01653">
    <property type="entry name" value="TCTPROTEIN"/>
</dbReference>
<accession>A0A2K6KIT4</accession>
<evidence type="ECO:0000256" key="1">
    <source>
        <dbReference type="ARBA" id="ARBA00040832"/>
    </source>
</evidence>
<proteinExistence type="inferred from homology"/>
<evidence type="ECO:0000256" key="2">
    <source>
        <dbReference type="ARBA" id="ARBA00046053"/>
    </source>
</evidence>
<dbReference type="FunFam" id="2.170.150.10:FF:000001">
    <property type="entry name" value="Tumor protein, translationally-controlled 1"/>
    <property type="match status" value="1"/>
</dbReference>
<dbReference type="STRING" id="61621.ENSRBIP00000011172"/>
<dbReference type="AlphaFoldDB" id="A0A2K6KIT4"/>
<dbReference type="PANTHER" id="PTHR11991:SF0">
    <property type="entry name" value="TRANSLATIONALLY-CONTROLLED TUMOR PROTEIN"/>
    <property type="match status" value="1"/>
</dbReference>
<reference evidence="6 7" key="1">
    <citation type="submission" date="2016-06" db="EMBL/GenBank/DDBJ databases">
        <title>Genome of Rhinopithecus bieti.</title>
        <authorList>
            <person name="Wu"/>
            <person name="C.-I. and Zhang"/>
            <person name="Y."/>
        </authorList>
    </citation>
    <scope>NUCLEOTIDE SEQUENCE</scope>
</reference>
<name>A0A2K6KIT4_RHIBE</name>
<evidence type="ECO:0000313" key="6">
    <source>
        <dbReference type="Ensembl" id="ENSRBIP00000011172.1"/>
    </source>
</evidence>
<evidence type="ECO:0000256" key="4">
    <source>
        <dbReference type="PROSITE-ProRule" id="PRU01133"/>
    </source>
</evidence>